<dbReference type="Pfam" id="PF13635">
    <property type="entry name" value="DUF4143"/>
    <property type="match status" value="1"/>
</dbReference>
<reference evidence="2 3" key="1">
    <citation type="journal article" date="2019" name="Extremophiles">
        <title>Biogeography of thermophiles and predominance of Thermus scotoductus in domestic water heaters.</title>
        <authorList>
            <person name="Wilpiszeski R.L."/>
            <person name="Zhang Z."/>
            <person name="House C.H."/>
        </authorList>
    </citation>
    <scope>NUCLEOTIDE SEQUENCE [LARGE SCALE GENOMIC DNA]</scope>
    <source>
        <strain evidence="2 3">34_S34</strain>
    </source>
</reference>
<comment type="caution">
    <text evidence="2">The sequence shown here is derived from an EMBL/GenBank/DDBJ whole genome shotgun (WGS) entry which is preliminary data.</text>
</comment>
<dbReference type="Gene3D" id="3.40.50.300">
    <property type="entry name" value="P-loop containing nucleotide triphosphate hydrolases"/>
    <property type="match status" value="1"/>
</dbReference>
<feature type="domain" description="AAA+ ATPase" evidence="1">
    <location>
        <begin position="16"/>
        <end position="206"/>
    </location>
</feature>
<dbReference type="AlphaFoldDB" id="A0A430RHS5"/>
<sequence>MIPRRLQPVLEERLRQAPVVVLTGARQVGKTTLALAVGKRLGAVYVDLESERDRAKLTAPELYLEGYLDRLVILDEVHRMPGLFPVLRSLVDRARRKGRKSGLYLLLGSVSPEVSRQAGESLAGRATYLELAPLDPLEVGPEELERLWLRGGFPESFLAPSDAQSLRWRQDFLRTYLEREIPALGGRLPAETLRRFLTMLAHLQGETLHLSRLAGNLGLDGRTVGRYLDHLVDLYLLRRLPPYEANVGKRLVKSPKLYLRDSGLVHALLGIPHRESLLGHPVVGTSWEGFVVENLLRVAPEGVLGFFYRTHAGAEIDLLLLFPSGALWAIEVKRSLEPKPSRGFHEALADLKPQAAFVVYPGEEAYPVAPGIRATPLPELMRNLWHLATQGGTSFPGREE</sequence>
<dbReference type="RefSeq" id="WP_126199866.1">
    <property type="nucleotide sequence ID" value="NZ_PELP01000013.1"/>
</dbReference>
<dbReference type="PANTHER" id="PTHR43566">
    <property type="entry name" value="CONSERVED PROTEIN"/>
    <property type="match status" value="1"/>
</dbReference>
<name>A0A430RHS5_THESC</name>
<evidence type="ECO:0000313" key="2">
    <source>
        <dbReference type="EMBL" id="RTH07932.1"/>
    </source>
</evidence>
<organism evidence="2 3">
    <name type="scientific">Thermus scotoductus</name>
    <dbReference type="NCBI Taxonomy" id="37636"/>
    <lineage>
        <taxon>Bacteria</taxon>
        <taxon>Thermotogati</taxon>
        <taxon>Deinococcota</taxon>
        <taxon>Deinococci</taxon>
        <taxon>Thermales</taxon>
        <taxon>Thermaceae</taxon>
        <taxon>Thermus</taxon>
    </lineage>
</organism>
<dbReference type="InterPro" id="IPR041682">
    <property type="entry name" value="AAA_14"/>
</dbReference>
<proteinExistence type="predicted"/>
<dbReference type="Proteomes" id="UP000286734">
    <property type="component" value="Unassembled WGS sequence"/>
</dbReference>
<evidence type="ECO:0000313" key="3">
    <source>
        <dbReference type="Proteomes" id="UP000286734"/>
    </source>
</evidence>
<accession>A0A430RHS5</accession>
<protein>
    <submittedName>
        <fullName evidence="2">ATPase</fullName>
    </submittedName>
</protein>
<dbReference type="PANTHER" id="PTHR43566:SF2">
    <property type="entry name" value="DUF4143 DOMAIN-CONTAINING PROTEIN"/>
    <property type="match status" value="1"/>
</dbReference>
<dbReference type="InterPro" id="IPR003593">
    <property type="entry name" value="AAA+_ATPase"/>
</dbReference>
<dbReference type="SMART" id="SM00382">
    <property type="entry name" value="AAA"/>
    <property type="match status" value="1"/>
</dbReference>
<gene>
    <name evidence="2" type="ORF">CSW47_00650</name>
</gene>
<dbReference type="Pfam" id="PF13173">
    <property type="entry name" value="AAA_14"/>
    <property type="match status" value="1"/>
</dbReference>
<evidence type="ECO:0000259" key="1">
    <source>
        <dbReference type="SMART" id="SM00382"/>
    </source>
</evidence>
<dbReference type="SUPFAM" id="SSF52540">
    <property type="entry name" value="P-loop containing nucleoside triphosphate hydrolases"/>
    <property type="match status" value="1"/>
</dbReference>
<dbReference type="InterPro" id="IPR025420">
    <property type="entry name" value="DUF4143"/>
</dbReference>
<dbReference type="InterPro" id="IPR027417">
    <property type="entry name" value="P-loop_NTPase"/>
</dbReference>
<dbReference type="EMBL" id="PELP01000013">
    <property type="protein sequence ID" value="RTH07932.1"/>
    <property type="molecule type" value="Genomic_DNA"/>
</dbReference>